<keyword evidence="3" id="KW-0238">DNA-binding</keyword>
<dbReference type="EMBL" id="BAABFO010000006">
    <property type="protein sequence ID" value="GAA4329544.1"/>
    <property type="molecule type" value="Genomic_DNA"/>
</dbReference>
<dbReference type="SUPFAM" id="SSF53850">
    <property type="entry name" value="Periplasmic binding protein-like II"/>
    <property type="match status" value="1"/>
</dbReference>
<dbReference type="PRINTS" id="PR00039">
    <property type="entry name" value="HTHLYSR"/>
</dbReference>
<evidence type="ECO:0000313" key="6">
    <source>
        <dbReference type="EMBL" id="GAA4329544.1"/>
    </source>
</evidence>
<dbReference type="Proteomes" id="UP001501671">
    <property type="component" value="Unassembled WGS sequence"/>
</dbReference>
<dbReference type="InterPro" id="IPR058163">
    <property type="entry name" value="LysR-type_TF_proteobact-type"/>
</dbReference>
<organism evidence="6 7">
    <name type="scientific">Pigmentiphaga soli</name>
    <dbReference type="NCBI Taxonomy" id="1007095"/>
    <lineage>
        <taxon>Bacteria</taxon>
        <taxon>Pseudomonadati</taxon>
        <taxon>Pseudomonadota</taxon>
        <taxon>Betaproteobacteria</taxon>
        <taxon>Burkholderiales</taxon>
        <taxon>Alcaligenaceae</taxon>
        <taxon>Pigmentiphaga</taxon>
    </lineage>
</organism>
<protein>
    <submittedName>
        <fullName evidence="6">LysR substrate-binding domain-containing protein</fullName>
    </submittedName>
</protein>
<comment type="similarity">
    <text evidence="1">Belongs to the LysR transcriptional regulatory family.</text>
</comment>
<evidence type="ECO:0000256" key="1">
    <source>
        <dbReference type="ARBA" id="ARBA00009437"/>
    </source>
</evidence>
<gene>
    <name evidence="6" type="ORF">GCM10023144_16490</name>
</gene>
<accession>A0ABP8GT15</accession>
<keyword evidence="2" id="KW-0805">Transcription regulation</keyword>
<dbReference type="RefSeq" id="WP_345248193.1">
    <property type="nucleotide sequence ID" value="NZ_BAABFO010000006.1"/>
</dbReference>
<dbReference type="PANTHER" id="PTHR30537">
    <property type="entry name" value="HTH-TYPE TRANSCRIPTIONAL REGULATOR"/>
    <property type="match status" value="1"/>
</dbReference>
<evidence type="ECO:0000313" key="7">
    <source>
        <dbReference type="Proteomes" id="UP001501671"/>
    </source>
</evidence>
<proteinExistence type="inferred from homology"/>
<keyword evidence="4" id="KW-0804">Transcription</keyword>
<dbReference type="CDD" id="cd08432">
    <property type="entry name" value="PBP2_GcdR_TrpI_HvrB_AmpR_like"/>
    <property type="match status" value="1"/>
</dbReference>
<dbReference type="PROSITE" id="PS50931">
    <property type="entry name" value="HTH_LYSR"/>
    <property type="match status" value="1"/>
</dbReference>
<feature type="domain" description="HTH lysR-type" evidence="5">
    <location>
        <begin position="5"/>
        <end position="62"/>
    </location>
</feature>
<dbReference type="InterPro" id="IPR000847">
    <property type="entry name" value="LysR_HTH_N"/>
</dbReference>
<dbReference type="Pfam" id="PF00126">
    <property type="entry name" value="HTH_1"/>
    <property type="match status" value="1"/>
</dbReference>
<evidence type="ECO:0000256" key="3">
    <source>
        <dbReference type="ARBA" id="ARBA00023125"/>
    </source>
</evidence>
<dbReference type="Gene3D" id="1.10.10.10">
    <property type="entry name" value="Winged helix-like DNA-binding domain superfamily/Winged helix DNA-binding domain"/>
    <property type="match status" value="1"/>
</dbReference>
<comment type="caution">
    <text evidence="6">The sequence shown here is derived from an EMBL/GenBank/DDBJ whole genome shotgun (WGS) entry which is preliminary data.</text>
</comment>
<dbReference type="Pfam" id="PF03466">
    <property type="entry name" value="LysR_substrate"/>
    <property type="match status" value="1"/>
</dbReference>
<name>A0ABP8GT15_9BURK</name>
<dbReference type="PANTHER" id="PTHR30537:SF74">
    <property type="entry name" value="HTH-TYPE TRANSCRIPTIONAL REGULATOR TRPI"/>
    <property type="match status" value="1"/>
</dbReference>
<dbReference type="SUPFAM" id="SSF46785">
    <property type="entry name" value="Winged helix' DNA-binding domain"/>
    <property type="match status" value="1"/>
</dbReference>
<evidence type="ECO:0000259" key="5">
    <source>
        <dbReference type="PROSITE" id="PS50931"/>
    </source>
</evidence>
<reference evidence="7" key="1">
    <citation type="journal article" date="2019" name="Int. J. Syst. Evol. Microbiol.">
        <title>The Global Catalogue of Microorganisms (GCM) 10K type strain sequencing project: providing services to taxonomists for standard genome sequencing and annotation.</title>
        <authorList>
            <consortium name="The Broad Institute Genomics Platform"/>
            <consortium name="The Broad Institute Genome Sequencing Center for Infectious Disease"/>
            <person name="Wu L."/>
            <person name="Ma J."/>
        </authorList>
    </citation>
    <scope>NUCLEOTIDE SEQUENCE [LARGE SCALE GENOMIC DNA]</scope>
    <source>
        <strain evidence="7">JCM 17666</strain>
    </source>
</reference>
<evidence type="ECO:0000256" key="4">
    <source>
        <dbReference type="ARBA" id="ARBA00023163"/>
    </source>
</evidence>
<dbReference type="InterPro" id="IPR036388">
    <property type="entry name" value="WH-like_DNA-bd_sf"/>
</dbReference>
<sequence length="304" mass="33019">MRRLPPLNAVKAFEAAARLGSFTRAGAELQVTHGAVSRQVALLEGWLGAPLFQRNRSQLTLTPAGHRFAQALGGALDRIEAAAAEAGGAADESVLSVNAPPTFALRWLIPRLATFRRRHRGVDVRLTTSLAPIDMADSPYDIVIRGSEAPPPNCAAQRFLPQTVVAVCHPDLREAGPLERPADLSHHVLLSYATAIIDWDDWIAAVGEKPVQPAGTLAFEQLYFSIQAAQEGLGVALAPYFLVVDDIAAGRLCIPFKRLGVTRRHYYANRAAGTPHGETGDAFCDWLRTEGAETMRLYQQLLEE</sequence>
<dbReference type="InterPro" id="IPR005119">
    <property type="entry name" value="LysR_subst-bd"/>
</dbReference>
<evidence type="ECO:0000256" key="2">
    <source>
        <dbReference type="ARBA" id="ARBA00023015"/>
    </source>
</evidence>
<dbReference type="Gene3D" id="3.40.190.10">
    <property type="entry name" value="Periplasmic binding protein-like II"/>
    <property type="match status" value="2"/>
</dbReference>
<keyword evidence="7" id="KW-1185">Reference proteome</keyword>
<dbReference type="InterPro" id="IPR036390">
    <property type="entry name" value="WH_DNA-bd_sf"/>
</dbReference>